<reference evidence="1 2" key="1">
    <citation type="submission" date="2017-11" db="EMBL/GenBank/DDBJ databases">
        <title>De-novo sequencing of pomegranate (Punica granatum L.) genome.</title>
        <authorList>
            <person name="Akparov Z."/>
            <person name="Amiraslanov A."/>
            <person name="Hajiyeva S."/>
            <person name="Abbasov M."/>
            <person name="Kaur K."/>
            <person name="Hamwieh A."/>
            <person name="Solovyev V."/>
            <person name="Salamov A."/>
            <person name="Braich B."/>
            <person name="Kosarev P."/>
            <person name="Mahmoud A."/>
            <person name="Hajiyev E."/>
            <person name="Babayeva S."/>
            <person name="Izzatullayeva V."/>
            <person name="Mammadov A."/>
            <person name="Mammadov A."/>
            <person name="Sharifova S."/>
            <person name="Ojaghi J."/>
            <person name="Eynullazada K."/>
            <person name="Bayramov B."/>
            <person name="Abdulazimova A."/>
            <person name="Shahmuradov I."/>
        </authorList>
    </citation>
    <scope>NUCLEOTIDE SEQUENCE [LARGE SCALE GENOMIC DNA]</scope>
    <source>
        <strain evidence="2">cv. AG2017</strain>
        <tissue evidence="1">Leaf</tissue>
    </source>
</reference>
<dbReference type="Proteomes" id="UP000233551">
    <property type="component" value="Unassembled WGS sequence"/>
</dbReference>
<sequence length="148" mass="16756">MWDMKFGQVWIGLDGGRRKTVEFSGIFGLGRAEGKLDDFWKVLKFERAWRGFPRCSLNVLRCSGIVMVSVFRGRAPKARRETFVATETSLGRPSQIPEVPQCQLRRFRDSLFVCSSDGSSPPFLVDQTFPPQSMTLCLPTCLQFPDGE</sequence>
<protein>
    <submittedName>
        <fullName evidence="1">Uncharacterized protein</fullName>
    </submittedName>
</protein>
<gene>
    <name evidence="1" type="ORF">CRG98_019619</name>
</gene>
<proteinExistence type="predicted"/>
<dbReference type="AlphaFoldDB" id="A0A2I0JUJ4"/>
<accession>A0A2I0JUJ4</accession>
<keyword evidence="2" id="KW-1185">Reference proteome</keyword>
<evidence type="ECO:0000313" key="1">
    <source>
        <dbReference type="EMBL" id="PKI59987.1"/>
    </source>
</evidence>
<organism evidence="1 2">
    <name type="scientific">Punica granatum</name>
    <name type="common">Pomegranate</name>
    <dbReference type="NCBI Taxonomy" id="22663"/>
    <lineage>
        <taxon>Eukaryota</taxon>
        <taxon>Viridiplantae</taxon>
        <taxon>Streptophyta</taxon>
        <taxon>Embryophyta</taxon>
        <taxon>Tracheophyta</taxon>
        <taxon>Spermatophyta</taxon>
        <taxon>Magnoliopsida</taxon>
        <taxon>eudicotyledons</taxon>
        <taxon>Gunneridae</taxon>
        <taxon>Pentapetalae</taxon>
        <taxon>rosids</taxon>
        <taxon>malvids</taxon>
        <taxon>Myrtales</taxon>
        <taxon>Lythraceae</taxon>
        <taxon>Punica</taxon>
    </lineage>
</organism>
<dbReference type="EMBL" id="PGOL01001203">
    <property type="protein sequence ID" value="PKI59987.1"/>
    <property type="molecule type" value="Genomic_DNA"/>
</dbReference>
<evidence type="ECO:0000313" key="2">
    <source>
        <dbReference type="Proteomes" id="UP000233551"/>
    </source>
</evidence>
<name>A0A2I0JUJ4_PUNGR</name>
<comment type="caution">
    <text evidence="1">The sequence shown here is derived from an EMBL/GenBank/DDBJ whole genome shotgun (WGS) entry which is preliminary data.</text>
</comment>